<evidence type="ECO:0000259" key="2">
    <source>
        <dbReference type="Pfam" id="PF00535"/>
    </source>
</evidence>
<sequence>MNIKSPLVSVAILTYNSSKFIAEAINSALEQNYPNFEIVISDDASTDNTIDIISGYAKNYPDKIKVLINEINAGPVNNWFKCIWACQGKYIVALAGDDRFLPSIIAKQVVQLENDPNNIICYTDASVFDVFLQKELYCLSDKRPPLSGGIEVALADSIYYSPTLMFRAEFRPKENIFAKIRYGADLAFYKEIMILAGNKGRINYIPEVLYVYQKHGSNITETNSAYRTDHIDAQQTFLSLQSYQDPAKPLSALLQ</sequence>
<gene>
    <name evidence="3" type="ORF">Megvenef_01267</name>
</gene>
<dbReference type="Proteomes" id="UP001291687">
    <property type="component" value="Unassembled WGS sequence"/>
</dbReference>
<dbReference type="Gene3D" id="3.90.550.10">
    <property type="entry name" value="Spore Coat Polysaccharide Biosynthesis Protein SpsA, Chain A"/>
    <property type="match status" value="1"/>
</dbReference>
<organism evidence="3 4">
    <name type="scientific">Candidatus Megaera venefica</name>
    <dbReference type="NCBI Taxonomy" id="2055910"/>
    <lineage>
        <taxon>Bacteria</taxon>
        <taxon>Pseudomonadati</taxon>
        <taxon>Pseudomonadota</taxon>
        <taxon>Alphaproteobacteria</taxon>
        <taxon>Rickettsiales</taxon>
        <taxon>Rickettsiaceae</taxon>
        <taxon>Candidatus Megaera</taxon>
    </lineage>
</organism>
<evidence type="ECO:0000313" key="4">
    <source>
        <dbReference type="Proteomes" id="UP001291687"/>
    </source>
</evidence>
<keyword evidence="3" id="KW-0808">Transferase</keyword>
<dbReference type="SUPFAM" id="SSF53448">
    <property type="entry name" value="Nucleotide-diphospho-sugar transferases"/>
    <property type="match status" value="1"/>
</dbReference>
<dbReference type="InterPro" id="IPR001173">
    <property type="entry name" value="Glyco_trans_2-like"/>
</dbReference>
<comment type="caution">
    <text evidence="3">The sequence shown here is derived from an EMBL/GenBank/DDBJ whole genome shotgun (WGS) entry which is preliminary data.</text>
</comment>
<dbReference type="GO" id="GO:0016740">
    <property type="term" value="F:transferase activity"/>
    <property type="evidence" value="ECO:0007669"/>
    <property type="project" value="UniProtKB-KW"/>
</dbReference>
<dbReference type="PANTHER" id="PTHR22916">
    <property type="entry name" value="GLYCOSYLTRANSFERASE"/>
    <property type="match status" value="1"/>
</dbReference>
<dbReference type="EMBL" id="JARJFB010000109">
    <property type="protein sequence ID" value="MEA0971292.1"/>
    <property type="molecule type" value="Genomic_DNA"/>
</dbReference>
<keyword evidence="1" id="KW-0328">Glycosyltransferase</keyword>
<reference evidence="3 4" key="1">
    <citation type="submission" date="2023-03" db="EMBL/GenBank/DDBJ databases">
        <title>Host association and intracellularity evolved multiple times independently in the Rickettsiales.</title>
        <authorList>
            <person name="Castelli M."/>
            <person name="Nardi T."/>
            <person name="Gammuto L."/>
            <person name="Bellinzona G."/>
            <person name="Sabaneyeva E."/>
            <person name="Potekhin A."/>
            <person name="Serra V."/>
            <person name="Petroni G."/>
            <person name="Sassera D."/>
        </authorList>
    </citation>
    <scope>NUCLEOTIDE SEQUENCE [LARGE SCALE GENOMIC DNA]</scope>
    <source>
        <strain evidence="3 4">Sr 2-6</strain>
    </source>
</reference>
<accession>A0ABU5NDN9</accession>
<dbReference type="InterPro" id="IPR029044">
    <property type="entry name" value="Nucleotide-diphossugar_trans"/>
</dbReference>
<evidence type="ECO:0000256" key="1">
    <source>
        <dbReference type="ARBA" id="ARBA00022676"/>
    </source>
</evidence>
<dbReference type="Pfam" id="PF00535">
    <property type="entry name" value="Glycos_transf_2"/>
    <property type="match status" value="1"/>
</dbReference>
<dbReference type="PANTHER" id="PTHR22916:SF3">
    <property type="entry name" value="UDP-GLCNAC:BETAGAL BETA-1,3-N-ACETYLGLUCOSAMINYLTRANSFERASE-LIKE PROTEIN 1"/>
    <property type="match status" value="1"/>
</dbReference>
<keyword evidence="4" id="KW-1185">Reference proteome</keyword>
<proteinExistence type="predicted"/>
<feature type="domain" description="Glycosyltransferase 2-like" evidence="2">
    <location>
        <begin position="9"/>
        <end position="131"/>
    </location>
</feature>
<protein>
    <submittedName>
        <fullName evidence="3">Glycosyl transferase</fullName>
    </submittedName>
</protein>
<name>A0ABU5NDN9_9RICK</name>
<evidence type="ECO:0000313" key="3">
    <source>
        <dbReference type="EMBL" id="MEA0971292.1"/>
    </source>
</evidence>